<dbReference type="SUPFAM" id="SSF141986">
    <property type="entry name" value="LD-carboxypeptidase A C-terminal domain-like"/>
    <property type="match status" value="1"/>
</dbReference>
<dbReference type="PANTHER" id="PTHR30237">
    <property type="entry name" value="MURAMOYLTETRAPEPTIDE CARBOXYPEPTIDASE"/>
    <property type="match status" value="1"/>
</dbReference>
<name>A0A2K8SFD2_9MOLU</name>
<proteinExistence type="inferred from homology"/>
<dbReference type="InterPro" id="IPR003507">
    <property type="entry name" value="S66_fam"/>
</dbReference>
<dbReference type="Gene3D" id="3.50.30.60">
    <property type="entry name" value="LD-carboxypeptidase A C-terminal domain-like"/>
    <property type="match status" value="1"/>
</dbReference>
<accession>A0A2K8SFD2</accession>
<evidence type="ECO:0000256" key="1">
    <source>
        <dbReference type="ARBA" id="ARBA00010233"/>
    </source>
</evidence>
<dbReference type="AlphaFoldDB" id="A0A2K8SFD2"/>
<evidence type="ECO:0000313" key="4">
    <source>
        <dbReference type="EMBL" id="AUB31540.1"/>
    </source>
</evidence>
<keyword evidence="2" id="KW-0378">Hydrolase</keyword>
<dbReference type="Gene3D" id="3.40.50.10740">
    <property type="entry name" value="Class I glutamine amidotransferase-like"/>
    <property type="match status" value="1"/>
</dbReference>
<dbReference type="Pfam" id="PF17676">
    <property type="entry name" value="Peptidase_S66C"/>
    <property type="match status" value="1"/>
</dbReference>
<evidence type="ECO:0000313" key="5">
    <source>
        <dbReference type="Proteomes" id="UP000231823"/>
    </source>
</evidence>
<dbReference type="InterPro" id="IPR027478">
    <property type="entry name" value="LdcA_N"/>
</dbReference>
<dbReference type="InterPro" id="IPR027461">
    <property type="entry name" value="Carboxypeptidase_A_C_sf"/>
</dbReference>
<organism evidence="4 5">
    <name type="scientific">Spiroplasma floricola 23-6</name>
    <dbReference type="NCBI Taxonomy" id="1336749"/>
    <lineage>
        <taxon>Bacteria</taxon>
        <taxon>Bacillati</taxon>
        <taxon>Mycoplasmatota</taxon>
        <taxon>Mollicutes</taxon>
        <taxon>Entomoplasmatales</taxon>
        <taxon>Spiroplasmataceae</taxon>
        <taxon>Spiroplasma</taxon>
    </lineage>
</organism>
<dbReference type="InterPro" id="IPR040921">
    <property type="entry name" value="Peptidase_S66C"/>
</dbReference>
<dbReference type="OrthoDB" id="9807329at2"/>
<comment type="similarity">
    <text evidence="1">Belongs to the peptidase S66 family.</text>
</comment>
<gene>
    <name evidence="4" type="ORF">SFLOR_v1c04880</name>
</gene>
<sequence length="282" mass="32754">MKIAAFNIIDSVEKNDIGYFENSVEFFKNKGFKVIVPENKMTDNKQEWIEKDFERIINRKPFIALPTFCKANEVNFIKKANWKKIKKSKVIFCGNSFITPFLNAISKFTSNEVLYGPNFISNFNLESKDDTYVSLIKKISIKHDIEEIQLNNPKFFGKKIVKGNLIGGEITSFLEMYKSGYISKVTKKDILLIDGIFKDKEDIKKIIFILKRYKILNKVKGILVCQSVIDNQEMLKIFLSEMQKIKKTNIAIGLKGMMSDEINILKLNKEIIINFKEFKILQ</sequence>
<dbReference type="GO" id="GO:0016787">
    <property type="term" value="F:hydrolase activity"/>
    <property type="evidence" value="ECO:0007669"/>
    <property type="project" value="UniProtKB-KW"/>
</dbReference>
<dbReference type="RefSeq" id="WP_100916528.1">
    <property type="nucleotide sequence ID" value="NZ_CP025057.1"/>
</dbReference>
<dbReference type="PANTHER" id="PTHR30237:SF5">
    <property type="entry name" value="CARBOXYPEPTIDASE VC_A0337-RELATED"/>
    <property type="match status" value="1"/>
</dbReference>
<dbReference type="Proteomes" id="UP000231823">
    <property type="component" value="Chromosome"/>
</dbReference>
<evidence type="ECO:0000256" key="2">
    <source>
        <dbReference type="ARBA" id="ARBA00022801"/>
    </source>
</evidence>
<dbReference type="EMBL" id="CP025057">
    <property type="protein sequence ID" value="AUB31540.1"/>
    <property type="molecule type" value="Genomic_DNA"/>
</dbReference>
<feature type="domain" description="LD-carboxypeptidase C-terminal" evidence="3">
    <location>
        <begin position="162"/>
        <end position="231"/>
    </location>
</feature>
<reference evidence="4 5" key="1">
    <citation type="submission" date="2017-12" db="EMBL/GenBank/DDBJ databases">
        <title>Complete genome sequence of Spiroplasma floricola 23-6 (ATCC 29989).</title>
        <authorList>
            <person name="Tsai Y.-M."/>
            <person name="Wu P.-S."/>
            <person name="Lo W.-S."/>
            <person name="Kuo C.-H."/>
        </authorList>
    </citation>
    <scope>NUCLEOTIDE SEQUENCE [LARGE SCALE GENOMIC DNA]</scope>
    <source>
        <strain evidence="4 5">23-6</strain>
    </source>
</reference>
<protein>
    <recommendedName>
        <fullName evidence="3">LD-carboxypeptidase C-terminal domain-containing protein</fullName>
    </recommendedName>
</protein>
<evidence type="ECO:0000259" key="3">
    <source>
        <dbReference type="Pfam" id="PF17676"/>
    </source>
</evidence>
<keyword evidence="5" id="KW-1185">Reference proteome</keyword>
<dbReference type="KEGG" id="sfz:SFLOR_v1c04880"/>